<name>A0A166BK43_9AGAM</name>
<dbReference type="PANTHER" id="PTHR46383">
    <property type="entry name" value="ASPARTATE AMINOTRANSFERASE"/>
    <property type="match status" value="1"/>
</dbReference>
<comment type="cofactor">
    <cofactor evidence="1">
        <name>pyridoxal 5'-phosphate</name>
        <dbReference type="ChEBI" id="CHEBI:597326"/>
    </cofactor>
</comment>
<dbReference type="AlphaFoldDB" id="A0A166BK43"/>
<dbReference type="Pfam" id="PF00155">
    <property type="entry name" value="Aminotran_1_2"/>
    <property type="match status" value="1"/>
</dbReference>
<dbReference type="OrthoDB" id="2108at2759"/>
<dbReference type="InterPro" id="IPR015421">
    <property type="entry name" value="PyrdxlP-dep_Trfase_major"/>
</dbReference>
<dbReference type="Gene3D" id="3.40.640.10">
    <property type="entry name" value="Type I PLP-dependent aspartate aminotransferase-like (Major domain)"/>
    <property type="match status" value="1"/>
</dbReference>
<dbReference type="InterPro" id="IPR015424">
    <property type="entry name" value="PyrdxlP-dep_Trfase"/>
</dbReference>
<keyword evidence="3" id="KW-0032">Aminotransferase</keyword>
<protein>
    <submittedName>
        <fullName evidence="7">PLP-dependent transferase</fullName>
    </submittedName>
</protein>
<organism evidence="7 8">
    <name type="scientific">Athelia psychrophila</name>
    <dbReference type="NCBI Taxonomy" id="1759441"/>
    <lineage>
        <taxon>Eukaryota</taxon>
        <taxon>Fungi</taxon>
        <taxon>Dikarya</taxon>
        <taxon>Basidiomycota</taxon>
        <taxon>Agaricomycotina</taxon>
        <taxon>Agaricomycetes</taxon>
        <taxon>Agaricomycetidae</taxon>
        <taxon>Atheliales</taxon>
        <taxon>Atheliaceae</taxon>
        <taxon>Athelia</taxon>
    </lineage>
</organism>
<evidence type="ECO:0000313" key="8">
    <source>
        <dbReference type="Proteomes" id="UP000076532"/>
    </source>
</evidence>
<sequence>MSHNGHPASTPRTSWKQPRLLHFRLPSLFKSHTSSSTSSFAAADRAASTASGSEAAPTPDAASISSAVPLTYPHTEKELPLAIQIQNLQGSDGAIHEDYSEAHKLFRDHAGHAPKGVLPQTINPDEETVPGIVHPGSTGVIYCSDRAMANGFNYANSHDWANLGQGAPEVGEIPNAPPRPTSIDMPTDSLEYAPTTGVKDLRTAVADLYNHTYRVGKESQYTFENVCIVPGGRAGLSRVAAVVGDVYTSYQIPDYTAYDQVLSAFRRLVPVPTALDPENHYRFDIKQAEKDIRTQGIAVIIASNPRNPTGQVIKDKELSDLVELAREGTTVVLDEFYSWYVYPDGDEEEDYGKSISSAAYVDDVDTDPVVIIDGLTKNWRLPGWRICWVIGPKNLISALSQSGSFLDGGANHPMQLAAIALVQPEYVAVAKVALQKHFKMKRDHVLKRLHELGLEVDCPPTSTFYIWLNLAKLPAPLNNGLTFFEELLKEQTIVIPGIFFDINPSHRRNLFHSPCHHFVRLSFGPPLADLDKGLDAMERVLRKVRKEGLRNFGHSYKPSLTSPIDLTSLSHA</sequence>
<dbReference type="InterPro" id="IPR050596">
    <property type="entry name" value="AspAT/PAT-like"/>
</dbReference>
<evidence type="ECO:0000259" key="6">
    <source>
        <dbReference type="Pfam" id="PF00155"/>
    </source>
</evidence>
<gene>
    <name evidence="7" type="ORF">FIBSPDRAFT_835908</name>
</gene>
<feature type="domain" description="Aminotransferase class I/classII large" evidence="6">
    <location>
        <begin position="159"/>
        <end position="523"/>
    </location>
</feature>
<dbReference type="SUPFAM" id="SSF53383">
    <property type="entry name" value="PLP-dependent transferases"/>
    <property type="match status" value="1"/>
</dbReference>
<dbReference type="Proteomes" id="UP000076532">
    <property type="component" value="Unassembled WGS sequence"/>
</dbReference>
<dbReference type="CDD" id="cd00609">
    <property type="entry name" value="AAT_like"/>
    <property type="match status" value="1"/>
</dbReference>
<keyword evidence="4 7" id="KW-0808">Transferase</keyword>
<evidence type="ECO:0000256" key="2">
    <source>
        <dbReference type="ARBA" id="ARBA00007441"/>
    </source>
</evidence>
<keyword evidence="8" id="KW-1185">Reference proteome</keyword>
<evidence type="ECO:0000256" key="4">
    <source>
        <dbReference type="ARBA" id="ARBA00022679"/>
    </source>
</evidence>
<evidence type="ECO:0000256" key="3">
    <source>
        <dbReference type="ARBA" id="ARBA00022576"/>
    </source>
</evidence>
<evidence type="ECO:0000256" key="1">
    <source>
        <dbReference type="ARBA" id="ARBA00001933"/>
    </source>
</evidence>
<evidence type="ECO:0000256" key="5">
    <source>
        <dbReference type="ARBA" id="ARBA00022898"/>
    </source>
</evidence>
<dbReference type="STRING" id="436010.A0A166BK43"/>
<comment type="similarity">
    <text evidence="2">Belongs to the class-I pyridoxal-phosphate-dependent aminotransferase family.</text>
</comment>
<dbReference type="GO" id="GO:0006520">
    <property type="term" value="P:amino acid metabolic process"/>
    <property type="evidence" value="ECO:0007669"/>
    <property type="project" value="InterPro"/>
</dbReference>
<evidence type="ECO:0000313" key="7">
    <source>
        <dbReference type="EMBL" id="KZP12723.1"/>
    </source>
</evidence>
<accession>A0A166BK43</accession>
<dbReference type="PANTHER" id="PTHR46383:SF1">
    <property type="entry name" value="ASPARTATE AMINOTRANSFERASE"/>
    <property type="match status" value="1"/>
</dbReference>
<dbReference type="GO" id="GO:0030170">
    <property type="term" value="F:pyridoxal phosphate binding"/>
    <property type="evidence" value="ECO:0007669"/>
    <property type="project" value="InterPro"/>
</dbReference>
<keyword evidence="5" id="KW-0663">Pyridoxal phosphate</keyword>
<dbReference type="GO" id="GO:0008483">
    <property type="term" value="F:transaminase activity"/>
    <property type="evidence" value="ECO:0007669"/>
    <property type="project" value="UniProtKB-KW"/>
</dbReference>
<reference evidence="7 8" key="1">
    <citation type="journal article" date="2016" name="Mol. Biol. Evol.">
        <title>Comparative Genomics of Early-Diverging Mushroom-Forming Fungi Provides Insights into the Origins of Lignocellulose Decay Capabilities.</title>
        <authorList>
            <person name="Nagy L.G."/>
            <person name="Riley R."/>
            <person name="Tritt A."/>
            <person name="Adam C."/>
            <person name="Daum C."/>
            <person name="Floudas D."/>
            <person name="Sun H."/>
            <person name="Yadav J.S."/>
            <person name="Pangilinan J."/>
            <person name="Larsson K.H."/>
            <person name="Matsuura K."/>
            <person name="Barry K."/>
            <person name="Labutti K."/>
            <person name="Kuo R."/>
            <person name="Ohm R.A."/>
            <person name="Bhattacharya S.S."/>
            <person name="Shirouzu T."/>
            <person name="Yoshinaga Y."/>
            <person name="Martin F.M."/>
            <person name="Grigoriev I.V."/>
            <person name="Hibbett D.S."/>
        </authorList>
    </citation>
    <scope>NUCLEOTIDE SEQUENCE [LARGE SCALE GENOMIC DNA]</scope>
    <source>
        <strain evidence="7 8">CBS 109695</strain>
    </source>
</reference>
<proteinExistence type="inferred from homology"/>
<dbReference type="EMBL" id="KV417643">
    <property type="protein sequence ID" value="KZP12723.1"/>
    <property type="molecule type" value="Genomic_DNA"/>
</dbReference>
<dbReference type="InterPro" id="IPR004839">
    <property type="entry name" value="Aminotransferase_I/II_large"/>
</dbReference>